<evidence type="ECO:0000313" key="5">
    <source>
        <dbReference type="Proteomes" id="UP001310890"/>
    </source>
</evidence>
<protein>
    <recommendedName>
        <fullName evidence="3">DUF7603 domain-containing protein</fullName>
    </recommendedName>
</protein>
<feature type="region of interest" description="Disordered" evidence="2">
    <location>
        <begin position="886"/>
        <end position="951"/>
    </location>
</feature>
<feature type="coiled-coil region" evidence="1">
    <location>
        <begin position="430"/>
        <end position="573"/>
    </location>
</feature>
<feature type="compositionally biased region" description="Basic and acidic residues" evidence="2">
    <location>
        <begin position="886"/>
        <end position="897"/>
    </location>
</feature>
<dbReference type="Proteomes" id="UP001310890">
    <property type="component" value="Unassembled WGS sequence"/>
</dbReference>
<evidence type="ECO:0000313" key="4">
    <source>
        <dbReference type="EMBL" id="KAK5108401.1"/>
    </source>
</evidence>
<keyword evidence="1" id="KW-0175">Coiled coil</keyword>
<feature type="domain" description="DUF7603" evidence="3">
    <location>
        <begin position="775"/>
        <end position="872"/>
    </location>
</feature>
<feature type="coiled-coil region" evidence="1">
    <location>
        <begin position="952"/>
        <end position="1007"/>
    </location>
</feature>
<feature type="compositionally biased region" description="Polar residues" evidence="2">
    <location>
        <begin position="244"/>
        <end position="259"/>
    </location>
</feature>
<organism evidence="4 5">
    <name type="scientific">Meristemomyces frigidus</name>
    <dbReference type="NCBI Taxonomy" id="1508187"/>
    <lineage>
        <taxon>Eukaryota</taxon>
        <taxon>Fungi</taxon>
        <taxon>Dikarya</taxon>
        <taxon>Ascomycota</taxon>
        <taxon>Pezizomycotina</taxon>
        <taxon>Dothideomycetes</taxon>
        <taxon>Dothideomycetidae</taxon>
        <taxon>Mycosphaerellales</taxon>
        <taxon>Teratosphaeriaceae</taxon>
        <taxon>Meristemomyces</taxon>
    </lineage>
</organism>
<name>A0AAN7YH74_9PEZI</name>
<gene>
    <name evidence="4" type="ORF">LTR62_008357</name>
</gene>
<evidence type="ECO:0000256" key="1">
    <source>
        <dbReference type="SAM" id="Coils"/>
    </source>
</evidence>
<feature type="compositionally biased region" description="Basic and acidic residues" evidence="2">
    <location>
        <begin position="620"/>
        <end position="629"/>
    </location>
</feature>
<feature type="region of interest" description="Disordered" evidence="2">
    <location>
        <begin position="399"/>
        <end position="418"/>
    </location>
</feature>
<sequence>MAELDMQRYPSTSSVGADDYYNDFSDDNHDDLSEPVQHERSSVQEEVVKGHSSLAHIHVPSFRSFASSIPVPSPTAIKRKPAPFGLARSPRAASFSLAETSSPRLAEPSARPFSLDSPLPKQPNGHLNELSPPLTAEFTAQHEDRASHSYSYPPPHPHARTHDRTQSIDARLATVDTAKSNRSSWRSSIPVHMRYAHEQEKHHAPRSSTSGSEYSVVEQQEKEQDPMHMPQAPSMTLQFDGVQRTLSDSSLLSEPTSLREQQRPKSPGRLGGLFNWKSASRQSGSESPTTTFSDRSISPLPSPGMFKGLLNMSMDSSTSTARAPPSGLDIQKANTQHASSQYFENPDAPLLLGSSETNAHVRELERELAEISTELAGSIRREMDLEDELYRVKMGLPTPTEEAGRRTSDYFSDSGASSVRYPVTDPDARLLEMEAKVRKAEQEKAQIKVDVAGTLQSELARRRDLEQIVHALEEQLHKRFDEDERVGELEKHLEEARRRHEQERQAKDSFGDLYTATKLELVQNQKERDNLRDEIVPQLHSRIEGLEAEAGDVQAIMYENTRLQQEVAALKEAQNSARFSSIAEEADPLSPITGRGAFSRSNSLSRTRSTRGGSIARSGSVKERSEGGRQRSGSVSAHTGPVSSEVVKEIEDQRDALHKALKLLISRHEKQQRDHQRAVRKLTRAKVQAETITPKRTAYHADVAFLKDEVTTLRKRTEDALEQKWQYEKGLSGVKMDLDRAEQETRGLRDLLLEHDTRPTHLSGHGSDDDESSGSLHVSLTLAESQRDQARSAAETYRQRAQDQDEDPQSAQDLNASAQRMEALADQLEEQVQANVLLRDRLAEAIAKGEKEQKVSTRQIEDMQKRLAGVEESVLTAQQHSENLLGEHEGEVRRIEEASSPSLQRLRISIPSPNKLSPAPSPALFGPRSPAGRSAPGRRRLDSATLSEASRTHALERKVKELEGLLREAEDDVQVVVQRVQRSQLEVAELQMERDAAMVQMRKLMERVGEERGRVEGV</sequence>
<reference evidence="4" key="1">
    <citation type="submission" date="2023-08" db="EMBL/GenBank/DDBJ databases">
        <title>Black Yeasts Isolated from many extreme environments.</title>
        <authorList>
            <person name="Coleine C."/>
            <person name="Stajich J.E."/>
            <person name="Selbmann L."/>
        </authorList>
    </citation>
    <scope>NUCLEOTIDE SEQUENCE</scope>
    <source>
        <strain evidence="4">CCFEE 5401</strain>
    </source>
</reference>
<feature type="compositionally biased region" description="Low complexity" evidence="2">
    <location>
        <begin position="599"/>
        <end position="619"/>
    </location>
</feature>
<evidence type="ECO:0000256" key="2">
    <source>
        <dbReference type="SAM" id="MobiDB-lite"/>
    </source>
</evidence>
<feature type="compositionally biased region" description="Polar residues" evidence="2">
    <location>
        <begin position="277"/>
        <end position="296"/>
    </location>
</feature>
<dbReference type="EMBL" id="JAVRRL010000087">
    <property type="protein sequence ID" value="KAK5108401.1"/>
    <property type="molecule type" value="Genomic_DNA"/>
</dbReference>
<feature type="region of interest" description="Disordered" evidence="2">
    <location>
        <begin position="588"/>
        <end position="646"/>
    </location>
</feature>
<evidence type="ECO:0000259" key="3">
    <source>
        <dbReference type="Pfam" id="PF24554"/>
    </source>
</evidence>
<feature type="region of interest" description="Disordered" evidence="2">
    <location>
        <begin position="755"/>
        <end position="814"/>
    </location>
</feature>
<feature type="compositionally biased region" description="Basic and acidic residues" evidence="2">
    <location>
        <begin position="26"/>
        <end position="49"/>
    </location>
</feature>
<dbReference type="AlphaFoldDB" id="A0AAN7YH74"/>
<dbReference type="Pfam" id="PF24554">
    <property type="entry name" value="DUF7603"/>
    <property type="match status" value="1"/>
</dbReference>
<feature type="region of interest" description="Disordered" evidence="2">
    <location>
        <begin position="66"/>
        <end position="336"/>
    </location>
</feature>
<accession>A0AAN7YH74</accession>
<feature type="coiled-coil region" evidence="1">
    <location>
        <begin position="647"/>
        <end position="723"/>
    </location>
</feature>
<feature type="region of interest" description="Disordered" evidence="2">
    <location>
        <begin position="1"/>
        <end position="49"/>
    </location>
</feature>
<proteinExistence type="predicted"/>
<dbReference type="InterPro" id="IPR056023">
    <property type="entry name" value="DUF7603"/>
</dbReference>
<comment type="caution">
    <text evidence="4">The sequence shown here is derived from an EMBL/GenBank/DDBJ whole genome shotgun (WGS) entry which is preliminary data.</text>
</comment>
<feature type="coiled-coil region" evidence="1">
    <location>
        <begin position="354"/>
        <end position="381"/>
    </location>
</feature>
<feature type="compositionally biased region" description="Polar residues" evidence="2">
    <location>
        <begin position="177"/>
        <end position="187"/>
    </location>
</feature>